<protein>
    <submittedName>
        <fullName evidence="1">Uncharacterized protein</fullName>
    </submittedName>
</protein>
<evidence type="ECO:0000313" key="2">
    <source>
        <dbReference type="Proteomes" id="UP001235939"/>
    </source>
</evidence>
<proteinExistence type="predicted"/>
<dbReference type="PANTHER" id="PTHR46060">
    <property type="entry name" value="MARINER MOS1 TRANSPOSASE-LIKE PROTEIN"/>
    <property type="match status" value="1"/>
</dbReference>
<dbReference type="InterPro" id="IPR052709">
    <property type="entry name" value="Transposase-MT_Hybrid"/>
</dbReference>
<reference evidence="1 2" key="1">
    <citation type="submission" date="2022-03" db="EMBL/GenBank/DDBJ databases">
        <title>A chromosomal length assembly of Cordylochernes scorpioides.</title>
        <authorList>
            <person name="Zeh D."/>
            <person name="Zeh J."/>
        </authorList>
    </citation>
    <scope>NUCLEOTIDE SEQUENCE [LARGE SCALE GENOMIC DNA]</scope>
    <source>
        <strain evidence="1">IN4F17</strain>
        <tissue evidence="1">Whole Body</tissue>
    </source>
</reference>
<keyword evidence="2" id="KW-1185">Reference proteome</keyword>
<dbReference type="InterPro" id="IPR036397">
    <property type="entry name" value="RNaseH_sf"/>
</dbReference>
<sequence length="177" mass="20527">MKRGRPAMSWLKGMKKTTGSRLEEIALLVEAAFEQADQKRGVVEELGPEEVALGGQPQVDLIVEVLREGLDVLLMGRVVWVQLHAAPTTVWWRIYSQPVIEGISDFKRYCVSIDPLELANKFRVETARFEELYKNEPFLDHIVTCDEKWILYDNWRRSAQWLDRDAAPKHFPKPKLH</sequence>
<dbReference type="EMBL" id="CP092885">
    <property type="protein sequence ID" value="UYV83441.1"/>
    <property type="molecule type" value="Genomic_DNA"/>
</dbReference>
<dbReference type="Gene3D" id="3.30.420.10">
    <property type="entry name" value="Ribonuclease H-like superfamily/Ribonuclease H"/>
    <property type="match status" value="1"/>
</dbReference>
<evidence type="ECO:0000313" key="1">
    <source>
        <dbReference type="EMBL" id="UYV83441.1"/>
    </source>
</evidence>
<accession>A0ABY6LQD8</accession>
<name>A0ABY6LQD8_9ARAC</name>
<dbReference type="Proteomes" id="UP001235939">
    <property type="component" value="Chromosome 23"/>
</dbReference>
<gene>
    <name evidence="1" type="ORF">LAZ67_23001026</name>
</gene>
<organism evidence="1 2">
    <name type="scientific">Cordylochernes scorpioides</name>
    <dbReference type="NCBI Taxonomy" id="51811"/>
    <lineage>
        <taxon>Eukaryota</taxon>
        <taxon>Metazoa</taxon>
        <taxon>Ecdysozoa</taxon>
        <taxon>Arthropoda</taxon>
        <taxon>Chelicerata</taxon>
        <taxon>Arachnida</taxon>
        <taxon>Pseudoscorpiones</taxon>
        <taxon>Cheliferoidea</taxon>
        <taxon>Chernetidae</taxon>
        <taxon>Cordylochernes</taxon>
    </lineage>
</organism>
<dbReference type="PANTHER" id="PTHR46060:SF2">
    <property type="entry name" value="HISTONE-LYSINE N-METHYLTRANSFERASE SETMAR"/>
    <property type="match status" value="1"/>
</dbReference>